<reference evidence="3" key="1">
    <citation type="submission" date="2015-08" db="EMBL/GenBank/DDBJ databases">
        <authorList>
            <person name="Babu N.S."/>
            <person name="Beckwith C.J."/>
            <person name="Beseler K.G."/>
            <person name="Brison A."/>
            <person name="Carone J.V."/>
            <person name="Caskin T.P."/>
            <person name="Diamond M."/>
            <person name="Durham M.E."/>
            <person name="Foxe J.M."/>
            <person name="Go M."/>
            <person name="Henderson B.A."/>
            <person name="Jones I.B."/>
            <person name="McGettigan J.A."/>
            <person name="Micheletti S.J."/>
            <person name="Nasrallah M.E."/>
            <person name="Ortiz D."/>
            <person name="Piller C.R."/>
            <person name="Privatt S.R."/>
            <person name="Schneider S.L."/>
            <person name="Sharp S."/>
            <person name="Smith T.C."/>
            <person name="Stanton J.D."/>
            <person name="Ullery H.E."/>
            <person name="Wilson R.J."/>
            <person name="Serrano M.G."/>
            <person name="Buck G."/>
            <person name="Lee V."/>
            <person name="Wang Y."/>
            <person name="Carvalho R."/>
            <person name="Voegtly L."/>
            <person name="Shi R."/>
            <person name="Duckworth R."/>
            <person name="Johnson A."/>
            <person name="Loviza R."/>
            <person name="Walstead R."/>
            <person name="Shah Z."/>
            <person name="Kiflezghi M."/>
            <person name="Wade K."/>
            <person name="Ball S.L."/>
            <person name="Bradley K.W."/>
            <person name="Asai D.J."/>
            <person name="Bowman C.A."/>
            <person name="Russell D.A."/>
            <person name="Pope W.H."/>
            <person name="Jacobs-Sera D."/>
            <person name="Hendrix R.W."/>
            <person name="Hatfull G.F."/>
        </authorList>
    </citation>
    <scope>NUCLEOTIDE SEQUENCE</scope>
</reference>
<dbReference type="Pfam" id="PF13561">
    <property type="entry name" value="adh_short_C2"/>
    <property type="match status" value="1"/>
</dbReference>
<dbReference type="PANTHER" id="PTHR43639">
    <property type="entry name" value="OXIDOREDUCTASE, SHORT-CHAIN DEHYDROGENASE/REDUCTASE FAMILY (AFU_ORTHOLOGUE AFUA_5G02870)"/>
    <property type="match status" value="1"/>
</dbReference>
<proteinExistence type="inferred from homology"/>
<accession>A0A2P2C445</accession>
<dbReference type="SUPFAM" id="SSF51735">
    <property type="entry name" value="NAD(P)-binding Rossmann-fold domains"/>
    <property type="match status" value="1"/>
</dbReference>
<dbReference type="GO" id="GO:0016491">
    <property type="term" value="F:oxidoreductase activity"/>
    <property type="evidence" value="ECO:0007669"/>
    <property type="project" value="UniProtKB-KW"/>
</dbReference>
<dbReference type="AlphaFoldDB" id="A0A2P2C445"/>
<dbReference type="InterPro" id="IPR020904">
    <property type="entry name" value="Sc_DH/Rdtase_CS"/>
</dbReference>
<dbReference type="InterPro" id="IPR036291">
    <property type="entry name" value="NAD(P)-bd_dom_sf"/>
</dbReference>
<comment type="similarity">
    <text evidence="1">Belongs to the short-chain dehydrogenases/reductases (SDR) family.</text>
</comment>
<dbReference type="CDD" id="cd05233">
    <property type="entry name" value="SDR_c"/>
    <property type="match status" value="1"/>
</dbReference>
<dbReference type="EMBL" id="CZKA01000030">
    <property type="protein sequence ID" value="CUR56749.1"/>
    <property type="molecule type" value="Genomic_DNA"/>
</dbReference>
<protein>
    <submittedName>
        <fullName evidence="3">Short-chain dehydrogenase/reductase SDR</fullName>
    </submittedName>
</protein>
<dbReference type="Gene3D" id="3.40.50.720">
    <property type="entry name" value="NAD(P)-binding Rossmann-like Domain"/>
    <property type="match status" value="1"/>
</dbReference>
<dbReference type="PRINTS" id="PR00080">
    <property type="entry name" value="SDRFAMILY"/>
</dbReference>
<gene>
    <name evidence="3" type="ORF">NOCA2360038</name>
</gene>
<evidence type="ECO:0000256" key="2">
    <source>
        <dbReference type="ARBA" id="ARBA00023002"/>
    </source>
</evidence>
<keyword evidence="2" id="KW-0560">Oxidoreductase</keyword>
<dbReference type="FunFam" id="3.40.50.720:FF:000084">
    <property type="entry name" value="Short-chain dehydrogenase reductase"/>
    <property type="match status" value="1"/>
</dbReference>
<dbReference type="InterPro" id="IPR002347">
    <property type="entry name" value="SDR_fam"/>
</dbReference>
<dbReference type="PRINTS" id="PR00081">
    <property type="entry name" value="GDHRDH"/>
</dbReference>
<dbReference type="PROSITE" id="PS00061">
    <property type="entry name" value="ADH_SHORT"/>
    <property type="match status" value="1"/>
</dbReference>
<organism evidence="3">
    <name type="scientific">metagenome</name>
    <dbReference type="NCBI Taxonomy" id="256318"/>
    <lineage>
        <taxon>unclassified sequences</taxon>
        <taxon>metagenomes</taxon>
    </lineage>
</organism>
<dbReference type="PANTHER" id="PTHR43639:SF1">
    <property type="entry name" value="SHORT-CHAIN DEHYDROGENASE_REDUCTASE FAMILY PROTEIN"/>
    <property type="match status" value="1"/>
</dbReference>
<evidence type="ECO:0000256" key="1">
    <source>
        <dbReference type="ARBA" id="ARBA00006484"/>
    </source>
</evidence>
<sequence length="254" mass="26105">MAGPLSGRVALVTGGGRGIGAAIGTILALDGAAVAVTYRRDVAAAEALVAGLRERGAVAVAVESDIADPASSERAVGQVVDELGGLDIVVNNAGIASSGRFVADTALDELTRLLAVHAIGPHQLIRAALPHLLLHDRSDVVFISSTSTIGYWAGGAPYAMGKAAVEALAHTLAKEQRDQGLRVNIVAPGLVATDMGARFARATQNADDIHDLDAASPFGRVCLPDDIARVVRFLVGPEGSYVNDQRIVVDGGMF</sequence>
<name>A0A2P2C445_9ZZZZ</name>
<evidence type="ECO:0000313" key="3">
    <source>
        <dbReference type="EMBL" id="CUR56749.1"/>
    </source>
</evidence>